<dbReference type="Pfam" id="PF01380">
    <property type="entry name" value="SIS"/>
    <property type="match status" value="2"/>
</dbReference>
<keyword evidence="6 10" id="KW-0032">Aminotransferase</keyword>
<dbReference type="EMBL" id="FNOT01000006">
    <property type="protein sequence ID" value="SDY33705.1"/>
    <property type="molecule type" value="Genomic_DNA"/>
</dbReference>
<dbReference type="RefSeq" id="WP_091156632.1">
    <property type="nucleotide sequence ID" value="NZ_FNOT01000006.1"/>
</dbReference>
<sequence>MCGIVGYVGPQSALGVVLEGLRRLEYRGYDSAGVAVLADGGQSTAKKAGKLANLEKVLADSPLPESTIGIGHTRWATHGGPTDRNAHPHLSADGRVAVIHNGIIENFATLRAECEAAGVEFASETDTEVAAHLLAATYQGTPEGPGRLAEAMRTVSRRLEGAFTLVASHADEPDTLVASRRNSPLVVGVGDGEYFLGSDVAAFIAHTREARELGQDQVVEIHRQRGVTVTTFDGAPAEPKAYTVDWDAAAAEKGGFDWFMLKEIAEQPRAIADTLLGRTDGQGKLVLDEVRLTDQDLRDVDKIFVVACGTAYHAGLIAKYAIEHWTRIPVEVEVASEFRYRDPVLDRSTLVVVISQSGETMDTLMALRHAKDQKARVLAICNANGSTIPRESDAVLYTHAGPEVAVASTKGFLTQLVACYLVGLFLAQIRGIKYEDEVAAVVAELHRLPEAVAQVLEQMEPVRELGRSMAEADRMLFLGRHVSFPVALEGALKLKELAYIHAEGFAAGELKHGPIAVVDEGTPVVVVVPPRARDLLHGKVVSNIQEVRARGARTIVIAEEGDEDVVPYADHVIRVPRTPTLLAPVVTTVPLQVLACEIADSRGFDVDQPRNLAKSVTVE</sequence>
<dbReference type="InterPro" id="IPR001347">
    <property type="entry name" value="SIS_dom"/>
</dbReference>
<keyword evidence="7 10" id="KW-0808">Transferase</keyword>
<accession>A0A1H3J286</accession>
<feature type="domain" description="SIS" evidence="12">
    <location>
        <begin position="465"/>
        <end position="609"/>
    </location>
</feature>
<evidence type="ECO:0000313" key="14">
    <source>
        <dbReference type="Proteomes" id="UP000198921"/>
    </source>
</evidence>
<comment type="subcellular location">
    <subcellularLocation>
        <location evidence="2 10">Cytoplasm</location>
    </subcellularLocation>
</comment>
<dbReference type="InterPro" id="IPR005855">
    <property type="entry name" value="GFAT"/>
</dbReference>
<proteinExistence type="inferred from homology"/>
<dbReference type="GO" id="GO:0004360">
    <property type="term" value="F:glutamine-fructose-6-phosphate transaminase (isomerizing) activity"/>
    <property type="evidence" value="ECO:0007669"/>
    <property type="project" value="UniProtKB-UniRule"/>
</dbReference>
<dbReference type="Gene3D" id="3.60.20.10">
    <property type="entry name" value="Glutamine Phosphoribosylpyrophosphate, subunit 1, domain 1"/>
    <property type="match status" value="1"/>
</dbReference>
<dbReference type="GO" id="GO:0097367">
    <property type="term" value="F:carbohydrate derivative binding"/>
    <property type="evidence" value="ECO:0007669"/>
    <property type="project" value="InterPro"/>
</dbReference>
<dbReference type="GO" id="GO:0006002">
    <property type="term" value="P:fructose 6-phosphate metabolic process"/>
    <property type="evidence" value="ECO:0007669"/>
    <property type="project" value="TreeGrafter"/>
</dbReference>
<feature type="active site" description="Nucleophile; for GATase activity" evidence="10">
    <location>
        <position position="2"/>
    </location>
</feature>
<dbReference type="STRING" id="1137993.SAMN05660209_02608"/>
<evidence type="ECO:0000259" key="11">
    <source>
        <dbReference type="PROSITE" id="PS51278"/>
    </source>
</evidence>
<protein>
    <recommendedName>
        <fullName evidence="4 10">Glutamine--fructose-6-phosphate aminotransferase [isomerizing]</fullName>
        <ecNumber evidence="3 10">2.6.1.16</ecNumber>
    </recommendedName>
    <alternativeName>
        <fullName evidence="10">D-fructose-6-phosphate amidotransferase</fullName>
    </alternativeName>
    <alternativeName>
        <fullName evidence="10">GFAT</fullName>
    </alternativeName>
    <alternativeName>
        <fullName evidence="10">Glucosamine-6-phosphate synthase</fullName>
    </alternativeName>
    <alternativeName>
        <fullName evidence="10">Hexosephosphate aminotransferase</fullName>
    </alternativeName>
    <alternativeName>
        <fullName evidence="10">L-glutamine--D-fructose-6-phosphate amidotransferase</fullName>
    </alternativeName>
</protein>
<evidence type="ECO:0000256" key="10">
    <source>
        <dbReference type="HAMAP-Rule" id="MF_00164"/>
    </source>
</evidence>
<evidence type="ECO:0000256" key="8">
    <source>
        <dbReference type="ARBA" id="ARBA00022737"/>
    </source>
</evidence>
<reference evidence="14" key="1">
    <citation type="submission" date="2016-10" db="EMBL/GenBank/DDBJ databases">
        <authorList>
            <person name="Varghese N."/>
            <person name="Submissions S."/>
        </authorList>
    </citation>
    <scope>NUCLEOTIDE SEQUENCE [LARGE SCALE GENOMIC DNA]</scope>
    <source>
        <strain evidence="14">DSM 45422</strain>
    </source>
</reference>
<dbReference type="NCBIfam" id="TIGR01135">
    <property type="entry name" value="glmS"/>
    <property type="match status" value="1"/>
</dbReference>
<feature type="domain" description="Glutamine amidotransferase type-2" evidence="11">
    <location>
        <begin position="2"/>
        <end position="224"/>
    </location>
</feature>
<evidence type="ECO:0000256" key="9">
    <source>
        <dbReference type="ARBA" id="ARBA00022962"/>
    </source>
</evidence>
<dbReference type="PROSITE" id="PS51278">
    <property type="entry name" value="GATASE_TYPE_2"/>
    <property type="match status" value="1"/>
</dbReference>
<dbReference type="CDD" id="cd00714">
    <property type="entry name" value="GFAT"/>
    <property type="match status" value="1"/>
</dbReference>
<comment type="function">
    <text evidence="10">Catalyzes the first step in hexosamine metabolism, converting fructose-6P into glucosamine-6P using glutamine as a nitrogen source.</text>
</comment>
<evidence type="ECO:0000256" key="7">
    <source>
        <dbReference type="ARBA" id="ARBA00022679"/>
    </source>
</evidence>
<keyword evidence="9" id="KW-0315">Glutamine amidotransferase</keyword>
<dbReference type="GO" id="GO:0005829">
    <property type="term" value="C:cytosol"/>
    <property type="evidence" value="ECO:0007669"/>
    <property type="project" value="TreeGrafter"/>
</dbReference>
<dbReference type="GO" id="GO:0006047">
    <property type="term" value="P:UDP-N-acetylglucosamine metabolic process"/>
    <property type="evidence" value="ECO:0007669"/>
    <property type="project" value="TreeGrafter"/>
</dbReference>
<dbReference type="GO" id="GO:0006487">
    <property type="term" value="P:protein N-linked glycosylation"/>
    <property type="evidence" value="ECO:0007669"/>
    <property type="project" value="TreeGrafter"/>
</dbReference>
<dbReference type="EC" id="2.6.1.16" evidence="3 10"/>
<evidence type="ECO:0000313" key="13">
    <source>
        <dbReference type="EMBL" id="SDY33705.1"/>
    </source>
</evidence>
<evidence type="ECO:0000256" key="1">
    <source>
        <dbReference type="ARBA" id="ARBA00001031"/>
    </source>
</evidence>
<dbReference type="PANTHER" id="PTHR10937:SF0">
    <property type="entry name" value="GLUTAMINE--FRUCTOSE-6-PHOSPHATE TRANSAMINASE (ISOMERIZING)"/>
    <property type="match status" value="1"/>
</dbReference>
<dbReference type="OrthoDB" id="9761808at2"/>
<dbReference type="Pfam" id="PF13522">
    <property type="entry name" value="GATase_6"/>
    <property type="match status" value="1"/>
</dbReference>
<comment type="catalytic activity">
    <reaction evidence="1 10">
        <text>D-fructose 6-phosphate + L-glutamine = D-glucosamine 6-phosphate + L-glutamate</text>
        <dbReference type="Rhea" id="RHEA:13237"/>
        <dbReference type="ChEBI" id="CHEBI:29985"/>
        <dbReference type="ChEBI" id="CHEBI:58359"/>
        <dbReference type="ChEBI" id="CHEBI:58725"/>
        <dbReference type="ChEBI" id="CHEBI:61527"/>
        <dbReference type="EC" id="2.6.1.16"/>
    </reaction>
</comment>
<organism evidence="13 14">
    <name type="scientific">Geodermatophilus africanus</name>
    <dbReference type="NCBI Taxonomy" id="1137993"/>
    <lineage>
        <taxon>Bacteria</taxon>
        <taxon>Bacillati</taxon>
        <taxon>Actinomycetota</taxon>
        <taxon>Actinomycetes</taxon>
        <taxon>Geodermatophilales</taxon>
        <taxon>Geodermatophilaceae</taxon>
        <taxon>Geodermatophilus</taxon>
    </lineage>
</organism>
<dbReference type="GO" id="GO:0005975">
    <property type="term" value="P:carbohydrate metabolic process"/>
    <property type="evidence" value="ECO:0007669"/>
    <property type="project" value="UniProtKB-UniRule"/>
</dbReference>
<evidence type="ECO:0000256" key="3">
    <source>
        <dbReference type="ARBA" id="ARBA00012916"/>
    </source>
</evidence>
<feature type="active site" description="For Fru-6P isomerization activity" evidence="10">
    <location>
        <position position="614"/>
    </location>
</feature>
<dbReference type="InterPro" id="IPR017932">
    <property type="entry name" value="GATase_2_dom"/>
</dbReference>
<dbReference type="PROSITE" id="PS51464">
    <property type="entry name" value="SIS"/>
    <property type="match status" value="2"/>
</dbReference>
<evidence type="ECO:0000256" key="4">
    <source>
        <dbReference type="ARBA" id="ARBA00016090"/>
    </source>
</evidence>
<name>A0A1H3J286_9ACTN</name>
<comment type="subunit">
    <text evidence="10">Homodimer.</text>
</comment>
<dbReference type="InterPro" id="IPR035466">
    <property type="entry name" value="GlmS/AgaS_SIS"/>
</dbReference>
<dbReference type="InterPro" id="IPR035490">
    <property type="entry name" value="GlmS/FrlB_SIS"/>
</dbReference>
<evidence type="ECO:0000256" key="5">
    <source>
        <dbReference type="ARBA" id="ARBA00022490"/>
    </source>
</evidence>
<evidence type="ECO:0000256" key="2">
    <source>
        <dbReference type="ARBA" id="ARBA00004496"/>
    </source>
</evidence>
<dbReference type="PANTHER" id="PTHR10937">
    <property type="entry name" value="GLUCOSAMINE--FRUCTOSE-6-PHOSPHATE AMINOTRANSFERASE, ISOMERIZING"/>
    <property type="match status" value="1"/>
</dbReference>
<dbReference type="SUPFAM" id="SSF53697">
    <property type="entry name" value="SIS domain"/>
    <property type="match status" value="1"/>
</dbReference>
<dbReference type="HAMAP" id="MF_00164">
    <property type="entry name" value="GlmS"/>
    <property type="match status" value="1"/>
</dbReference>
<dbReference type="NCBIfam" id="NF001484">
    <property type="entry name" value="PRK00331.1"/>
    <property type="match status" value="1"/>
</dbReference>
<dbReference type="FunFam" id="3.40.50.10490:FF:000001">
    <property type="entry name" value="Glutamine--fructose-6-phosphate aminotransferase [isomerizing]"/>
    <property type="match status" value="1"/>
</dbReference>
<dbReference type="InterPro" id="IPR046348">
    <property type="entry name" value="SIS_dom_sf"/>
</dbReference>
<keyword evidence="5 10" id="KW-0963">Cytoplasm</keyword>
<keyword evidence="14" id="KW-1185">Reference proteome</keyword>
<dbReference type="CDD" id="cd05009">
    <property type="entry name" value="SIS_GlmS_GlmD_2"/>
    <property type="match status" value="1"/>
</dbReference>
<dbReference type="CDD" id="cd05008">
    <property type="entry name" value="SIS_GlmS_GlmD_1"/>
    <property type="match status" value="1"/>
</dbReference>
<dbReference type="FunFam" id="3.60.20.10:FF:000006">
    <property type="entry name" value="Glutamine--fructose-6-phosphate aminotransferase [isomerizing]"/>
    <property type="match status" value="1"/>
</dbReference>
<evidence type="ECO:0000256" key="6">
    <source>
        <dbReference type="ARBA" id="ARBA00022576"/>
    </source>
</evidence>
<evidence type="ECO:0000259" key="12">
    <source>
        <dbReference type="PROSITE" id="PS51464"/>
    </source>
</evidence>
<gene>
    <name evidence="10" type="primary">glmS</name>
    <name evidence="13" type="ORF">SAMN05660209_02608</name>
</gene>
<dbReference type="InterPro" id="IPR029055">
    <property type="entry name" value="Ntn_hydrolases_N"/>
</dbReference>
<feature type="domain" description="SIS" evidence="12">
    <location>
        <begin position="293"/>
        <end position="432"/>
    </location>
</feature>
<dbReference type="SUPFAM" id="SSF56235">
    <property type="entry name" value="N-terminal nucleophile aminohydrolases (Ntn hydrolases)"/>
    <property type="match status" value="1"/>
</dbReference>
<dbReference type="Gene3D" id="3.40.50.10490">
    <property type="entry name" value="Glucose-6-phosphate isomerase like protein, domain 1"/>
    <property type="match status" value="2"/>
</dbReference>
<keyword evidence="8" id="KW-0677">Repeat</keyword>
<feature type="initiator methionine" description="Removed" evidence="10">
    <location>
        <position position="1"/>
    </location>
</feature>
<dbReference type="Proteomes" id="UP000198921">
    <property type="component" value="Unassembled WGS sequence"/>
</dbReference>
<dbReference type="InterPro" id="IPR047084">
    <property type="entry name" value="GFAT_N"/>
</dbReference>
<dbReference type="AlphaFoldDB" id="A0A1H3J286"/>